<evidence type="ECO:0000313" key="3">
    <source>
        <dbReference type="EMBL" id="OAF17859.1"/>
    </source>
</evidence>
<dbReference type="GeneID" id="32587224"/>
<feature type="signal peptide" evidence="2">
    <location>
        <begin position="1"/>
        <end position="23"/>
    </location>
</feature>
<keyword evidence="4" id="KW-1185">Reference proteome</keyword>
<evidence type="ECO:0000313" key="4">
    <source>
        <dbReference type="Proteomes" id="UP000077173"/>
    </source>
</evidence>
<organism evidence="3 4">
    <name type="scientific">Bradyrhizobium neotropicale</name>
    <dbReference type="NCBI Taxonomy" id="1497615"/>
    <lineage>
        <taxon>Bacteria</taxon>
        <taxon>Pseudomonadati</taxon>
        <taxon>Pseudomonadota</taxon>
        <taxon>Alphaproteobacteria</taxon>
        <taxon>Hyphomicrobiales</taxon>
        <taxon>Nitrobacteraceae</taxon>
        <taxon>Bradyrhizobium</taxon>
    </lineage>
</organism>
<dbReference type="AlphaFoldDB" id="A0A176ZB67"/>
<name>A0A176ZB67_9BRAD</name>
<reference evidence="3 4" key="1">
    <citation type="submission" date="2016-02" db="EMBL/GenBank/DDBJ databases">
        <title>Draft genome sequence of the strain BR 10247T Bradyrhizobium neotropicale isolated from nodules of Centrolobium paraense.</title>
        <authorList>
            <person name="Simoes-Araujo J.L."/>
            <person name="Barauna A.C."/>
            <person name="Silva K."/>
            <person name="Zilli J.E."/>
        </authorList>
    </citation>
    <scope>NUCLEOTIDE SEQUENCE [LARGE SCALE GENOMIC DNA]</scope>
    <source>
        <strain evidence="3 4">BR 10247</strain>
    </source>
</reference>
<dbReference type="RefSeq" id="WP_063678104.1">
    <property type="nucleotide sequence ID" value="NZ_LSEF01000040.1"/>
</dbReference>
<sequence>MLNRKSLAALLITSALVVAGANAQVPNAGQPMVPNGGGGGGSPTGAAGGDLSGTYPNPTLGKIGGLAVVGPTSWTPTDVSGAALTLTANASYVRLGNLVFAYAFIS</sequence>
<feature type="compositionally biased region" description="Gly residues" evidence="1">
    <location>
        <begin position="35"/>
        <end position="51"/>
    </location>
</feature>
<feature type="chain" id="PRO_5008055782" evidence="2">
    <location>
        <begin position="24"/>
        <end position="106"/>
    </location>
</feature>
<dbReference type="EMBL" id="LSEF01000040">
    <property type="protein sequence ID" value="OAF17859.1"/>
    <property type="molecule type" value="Genomic_DNA"/>
</dbReference>
<proteinExistence type="predicted"/>
<gene>
    <name evidence="3" type="ORF">AXW67_06985</name>
</gene>
<keyword evidence="2" id="KW-0732">Signal</keyword>
<evidence type="ECO:0000256" key="1">
    <source>
        <dbReference type="SAM" id="MobiDB-lite"/>
    </source>
</evidence>
<comment type="caution">
    <text evidence="3">The sequence shown here is derived from an EMBL/GenBank/DDBJ whole genome shotgun (WGS) entry which is preliminary data.</text>
</comment>
<evidence type="ECO:0000256" key="2">
    <source>
        <dbReference type="SAM" id="SignalP"/>
    </source>
</evidence>
<protein>
    <submittedName>
        <fullName evidence="3">Uncharacterized protein</fullName>
    </submittedName>
</protein>
<accession>A0A176ZB67</accession>
<feature type="region of interest" description="Disordered" evidence="1">
    <location>
        <begin position="29"/>
        <end position="52"/>
    </location>
</feature>
<dbReference type="Proteomes" id="UP000077173">
    <property type="component" value="Unassembled WGS sequence"/>
</dbReference>